<organism evidence="1 2">
    <name type="scientific">Pontibacter rugosus</name>
    <dbReference type="NCBI Taxonomy" id="1745966"/>
    <lineage>
        <taxon>Bacteria</taxon>
        <taxon>Pseudomonadati</taxon>
        <taxon>Bacteroidota</taxon>
        <taxon>Cytophagia</taxon>
        <taxon>Cytophagales</taxon>
        <taxon>Hymenobacteraceae</taxon>
        <taxon>Pontibacter</taxon>
    </lineage>
</organism>
<comment type="caution">
    <text evidence="1">The sequence shown here is derived from an EMBL/GenBank/DDBJ whole genome shotgun (WGS) entry which is preliminary data.</text>
</comment>
<sequence length="410" mass="45206">MLTFQVAQAQVNMGEHRTTYSQNFDGLPVSGSDIWESGGEYLPGWSVFRSKAANSLTANNGGSNTGGLYSYGSERSSDRALGSISSAVAGEFTYTVLLQNNTGRTIQAVDLSYIGEQWRISNSTAGQHVISFYYAVSSDKNSFTPSPSSDRNWTELPEMKFYGPKYKLPGTALNGNAADNRQLLQTSLPLEIPAGHYLMLRWKDADELEADHGLAVDDFSITWYPEQVLEPVPLPVELVKFKANTQGALVELKWQTASEQNSSHFTVERSTDGKNYESIGMVTGQGSSSSIMNYTFLDEAPVAGTSYYRLKQVDLDDSFSYSIVEAVTRSVAHMVNVHPTITSDVLLVNTDKKLQQAMIIDLMGKRHLITVLPHKLSRHTIPVSSLSKGTYILVLLDADGQRHSTKFIKM</sequence>
<dbReference type="Gene3D" id="2.60.40.10">
    <property type="entry name" value="Immunoglobulins"/>
    <property type="match status" value="1"/>
</dbReference>
<proteinExistence type="predicted"/>
<dbReference type="Proteomes" id="UP001597094">
    <property type="component" value="Unassembled WGS sequence"/>
</dbReference>
<dbReference type="EMBL" id="JBHTLD010000258">
    <property type="protein sequence ID" value="MFD1188359.1"/>
    <property type="molecule type" value="Genomic_DNA"/>
</dbReference>
<dbReference type="InterPro" id="IPR013783">
    <property type="entry name" value="Ig-like_fold"/>
</dbReference>
<reference evidence="2" key="1">
    <citation type="journal article" date="2019" name="Int. J. Syst. Evol. Microbiol.">
        <title>The Global Catalogue of Microorganisms (GCM) 10K type strain sequencing project: providing services to taxonomists for standard genome sequencing and annotation.</title>
        <authorList>
            <consortium name="The Broad Institute Genomics Platform"/>
            <consortium name="The Broad Institute Genome Sequencing Center for Infectious Disease"/>
            <person name="Wu L."/>
            <person name="Ma J."/>
        </authorList>
    </citation>
    <scope>NUCLEOTIDE SEQUENCE [LARGE SCALE GENOMIC DNA]</scope>
    <source>
        <strain evidence="2">JCM 31319</strain>
    </source>
</reference>
<keyword evidence="2" id="KW-1185">Reference proteome</keyword>
<dbReference type="NCBIfam" id="TIGR04183">
    <property type="entry name" value="Por_Secre_tail"/>
    <property type="match status" value="1"/>
</dbReference>
<accession>A0ABW3STV5</accession>
<evidence type="ECO:0000313" key="2">
    <source>
        <dbReference type="Proteomes" id="UP001597094"/>
    </source>
</evidence>
<name>A0ABW3STV5_9BACT</name>
<gene>
    <name evidence="1" type="ORF">ACFQ2O_19265</name>
</gene>
<protein>
    <submittedName>
        <fullName evidence="1">T9SS type A sorting domain-containing protein</fullName>
    </submittedName>
</protein>
<dbReference type="InterPro" id="IPR026444">
    <property type="entry name" value="Secre_tail"/>
</dbReference>
<evidence type="ECO:0000313" key="1">
    <source>
        <dbReference type="EMBL" id="MFD1188359.1"/>
    </source>
</evidence>